<evidence type="ECO:0000256" key="4">
    <source>
        <dbReference type="ARBA" id="ARBA00022963"/>
    </source>
</evidence>
<evidence type="ECO:0000256" key="6">
    <source>
        <dbReference type="ARBA" id="ARBA00023180"/>
    </source>
</evidence>
<dbReference type="GO" id="GO:0004620">
    <property type="term" value="F:phospholipase activity"/>
    <property type="evidence" value="ECO:0007669"/>
    <property type="project" value="InterPro"/>
</dbReference>
<feature type="signal peptide" evidence="7">
    <location>
        <begin position="1"/>
        <end position="27"/>
    </location>
</feature>
<proteinExistence type="inferred from homology"/>
<dbReference type="Pfam" id="PF04916">
    <property type="entry name" value="Phospholip_B"/>
    <property type="match status" value="1"/>
</dbReference>
<sequence length="556" mass="63288">MAPQKGVGIAMVIAFIQLAVLLPTSSSERTRIASVVLEGSKYIIKEGVQEGWIATGNFTDDMLTHGWSYLTIDTSDDYDDLVQAYAAGFLEGNLTASYIKMMWNNVMNDFCKTHSQKCEAINNFLTKNSLWTWNKIHSYKNNIYWHQVGLVLQQLVGMEAAYYGNRSLDQKPKVDIFGLLLLQIKEELDDISAILGFPTNWRHRPLGSGSCSALVKLLPDNTDLLVAHTTWSAYNEMLRVIKKYNLAYNQSPKSKDKIPGREIAFTSYPGVLHSVDDFYITSHGMVVMETTFGNYNQDLWKFSTPDSLLTWIRVLVANRIADSGYDWVEAFRQYNMGTYNNQWMVIDYSKFTPGKNTSDGLFTVVEQLPGYVEGRDFTAEMYLEKNSYWASYNLPYFTNIYTMSGVQSMYEQYGDFFSYQNCPRAKMFKRNQTDVVNVDSMLRLIRYNDYKNDPLSACNCTPPYSAENAISARSDLNPCNGSYYLKVLGHRCHGGIDAKITSSSMVTDLAFVAVSGPTSDQQVPFQWSKSDFEQTFPHEGMADLFAFEPVRVNWEK</sequence>
<dbReference type="GO" id="GO:0009395">
    <property type="term" value="P:phospholipid catabolic process"/>
    <property type="evidence" value="ECO:0007669"/>
    <property type="project" value="TreeGrafter"/>
</dbReference>
<keyword evidence="9" id="KW-1185">Reference proteome</keyword>
<evidence type="ECO:0000256" key="3">
    <source>
        <dbReference type="ARBA" id="ARBA00022801"/>
    </source>
</evidence>
<name>A0A9Q1HFP1_HOLLE</name>
<keyword evidence="3 7" id="KW-0378">Hydrolase</keyword>
<dbReference type="InterPro" id="IPR007000">
    <property type="entry name" value="PLipase_B-like"/>
</dbReference>
<dbReference type="EMBL" id="JAIZAY010000004">
    <property type="protein sequence ID" value="KAJ8044190.1"/>
    <property type="molecule type" value="Genomic_DNA"/>
</dbReference>
<dbReference type="OrthoDB" id="443524at2759"/>
<organism evidence="8 9">
    <name type="scientific">Holothuria leucospilota</name>
    <name type="common">Black long sea cucumber</name>
    <name type="synonym">Mertensiothuria leucospilota</name>
    <dbReference type="NCBI Taxonomy" id="206669"/>
    <lineage>
        <taxon>Eukaryota</taxon>
        <taxon>Metazoa</taxon>
        <taxon>Echinodermata</taxon>
        <taxon>Eleutherozoa</taxon>
        <taxon>Echinozoa</taxon>
        <taxon>Holothuroidea</taxon>
        <taxon>Aspidochirotacea</taxon>
        <taxon>Aspidochirotida</taxon>
        <taxon>Holothuriidae</taxon>
        <taxon>Holothuria</taxon>
    </lineage>
</organism>
<keyword evidence="6" id="KW-0325">Glycoprotein</keyword>
<keyword evidence="5 7" id="KW-0443">Lipid metabolism</keyword>
<evidence type="ECO:0000256" key="7">
    <source>
        <dbReference type="RuleBase" id="RU364138"/>
    </source>
</evidence>
<reference evidence="8" key="1">
    <citation type="submission" date="2021-10" db="EMBL/GenBank/DDBJ databases">
        <title>Tropical sea cucumber genome reveals ecological adaptation and Cuvierian tubules defense mechanism.</title>
        <authorList>
            <person name="Chen T."/>
        </authorList>
    </citation>
    <scope>NUCLEOTIDE SEQUENCE</scope>
    <source>
        <strain evidence="8">Nanhai2018</strain>
        <tissue evidence="8">Muscle</tissue>
    </source>
</reference>
<dbReference type="PANTHER" id="PTHR12370:SF3">
    <property type="entry name" value="PHOSPHOLIPASE B-LIKE 2-RELATED"/>
    <property type="match status" value="1"/>
</dbReference>
<feature type="chain" id="PRO_5040539651" description="Phospholipase B-like" evidence="7">
    <location>
        <begin position="28"/>
        <end position="556"/>
    </location>
</feature>
<dbReference type="Proteomes" id="UP001152320">
    <property type="component" value="Chromosome 4"/>
</dbReference>
<comment type="function">
    <text evidence="7">Putative phospholipase.</text>
</comment>
<evidence type="ECO:0000313" key="8">
    <source>
        <dbReference type="EMBL" id="KAJ8044190.1"/>
    </source>
</evidence>
<keyword evidence="4 7" id="KW-0442">Lipid degradation</keyword>
<dbReference type="PANTHER" id="PTHR12370">
    <property type="entry name" value="PHOSPHOLIPASE B-RELATED"/>
    <property type="match status" value="1"/>
</dbReference>
<gene>
    <name evidence="8" type="ORF">HOLleu_11577</name>
</gene>
<dbReference type="GO" id="GO:0005576">
    <property type="term" value="C:extracellular region"/>
    <property type="evidence" value="ECO:0007669"/>
    <property type="project" value="TreeGrafter"/>
</dbReference>
<comment type="similarity">
    <text evidence="1 7">Belongs to the phospholipase B-like family.</text>
</comment>
<evidence type="ECO:0000313" key="9">
    <source>
        <dbReference type="Proteomes" id="UP001152320"/>
    </source>
</evidence>
<comment type="caution">
    <text evidence="8">The sequence shown here is derived from an EMBL/GenBank/DDBJ whole genome shotgun (WGS) entry which is preliminary data.</text>
</comment>
<dbReference type="AlphaFoldDB" id="A0A9Q1HFP1"/>
<dbReference type="Gene3D" id="3.60.60.30">
    <property type="match status" value="1"/>
</dbReference>
<evidence type="ECO:0000256" key="1">
    <source>
        <dbReference type="ARBA" id="ARBA00007835"/>
    </source>
</evidence>
<evidence type="ECO:0000256" key="2">
    <source>
        <dbReference type="ARBA" id="ARBA00022729"/>
    </source>
</evidence>
<accession>A0A9Q1HFP1</accession>
<evidence type="ECO:0000256" key="5">
    <source>
        <dbReference type="ARBA" id="ARBA00023098"/>
    </source>
</evidence>
<keyword evidence="2 7" id="KW-0732">Signal</keyword>
<dbReference type="EC" id="3.1.1.-" evidence="7"/>
<protein>
    <recommendedName>
        <fullName evidence="7">Phospholipase B-like</fullName>
        <ecNumber evidence="7">3.1.1.-</ecNumber>
    </recommendedName>
</protein>